<accession>A0A8R1V2G1</accession>
<accession>A0A2A6CIK9</accession>
<proteinExistence type="predicted"/>
<evidence type="ECO:0000313" key="1">
    <source>
        <dbReference type="EnsemblMetazoa" id="PPA44699.1"/>
    </source>
</evidence>
<sequence>MSCPTFSLFITPPLSSSKYSAPNSSLIACHADSPGLTTVMEHALPLSSCCRACGLLRKADCASVAANRSNCKVIEVHNIFANIIIYWPITLTIKMGIADDEAASLFPLSLQQFFHRRRHSLGHAPTAALLHASEQGGRGGRGHQTTRQTAQSHRIACVGCKNIDC</sequence>
<reference evidence="2" key="1">
    <citation type="journal article" date="2008" name="Nat. Genet.">
        <title>The Pristionchus pacificus genome provides a unique perspective on nematode lifestyle and parasitism.</title>
        <authorList>
            <person name="Dieterich C."/>
            <person name="Clifton S.W."/>
            <person name="Schuster L.N."/>
            <person name="Chinwalla A."/>
            <person name="Delehaunty K."/>
            <person name="Dinkelacker I."/>
            <person name="Fulton L."/>
            <person name="Fulton R."/>
            <person name="Godfrey J."/>
            <person name="Minx P."/>
            <person name="Mitreva M."/>
            <person name="Roeseler W."/>
            <person name="Tian H."/>
            <person name="Witte H."/>
            <person name="Yang S.P."/>
            <person name="Wilson R.K."/>
            <person name="Sommer R.J."/>
        </authorList>
    </citation>
    <scope>NUCLEOTIDE SEQUENCE [LARGE SCALE GENOMIC DNA]</scope>
    <source>
        <strain evidence="2">PS312</strain>
    </source>
</reference>
<protein>
    <submittedName>
        <fullName evidence="1">Uncharacterized protein</fullName>
    </submittedName>
</protein>
<keyword evidence="2" id="KW-1185">Reference proteome</keyword>
<gene>
    <name evidence="1" type="primary">WBGene00283068</name>
</gene>
<reference evidence="1" key="2">
    <citation type="submission" date="2022-06" db="UniProtKB">
        <authorList>
            <consortium name="EnsemblMetazoa"/>
        </authorList>
    </citation>
    <scope>IDENTIFICATION</scope>
    <source>
        <strain evidence="1">PS312</strain>
    </source>
</reference>
<dbReference type="Proteomes" id="UP000005239">
    <property type="component" value="Unassembled WGS sequence"/>
</dbReference>
<name>A0A2A6CIK9_PRIPA</name>
<organism evidence="1 2">
    <name type="scientific">Pristionchus pacificus</name>
    <name type="common">Parasitic nematode worm</name>
    <dbReference type="NCBI Taxonomy" id="54126"/>
    <lineage>
        <taxon>Eukaryota</taxon>
        <taxon>Metazoa</taxon>
        <taxon>Ecdysozoa</taxon>
        <taxon>Nematoda</taxon>
        <taxon>Chromadorea</taxon>
        <taxon>Rhabditida</taxon>
        <taxon>Rhabditina</taxon>
        <taxon>Diplogasteromorpha</taxon>
        <taxon>Diplogasteroidea</taxon>
        <taxon>Neodiplogasteridae</taxon>
        <taxon>Pristionchus</taxon>
    </lineage>
</organism>
<dbReference type="EnsemblMetazoa" id="PPA44699.1">
    <property type="protein sequence ID" value="PPA44699.1"/>
    <property type="gene ID" value="WBGene00283068"/>
</dbReference>
<evidence type="ECO:0000313" key="2">
    <source>
        <dbReference type="Proteomes" id="UP000005239"/>
    </source>
</evidence>
<dbReference type="AlphaFoldDB" id="A0A2A6CIK9"/>